<evidence type="ECO:0000313" key="9">
    <source>
        <dbReference type="Proteomes" id="UP001274896"/>
    </source>
</evidence>
<comment type="function">
    <text evidence="5 6">Associates with the EF-Tu.GDP complex and induces the exchange of GDP to GTP. It remains bound to the aminoacyl-tRNA.EF-Tu.GTP complex up to the GTP hydrolysis stage on the ribosome.</text>
</comment>
<dbReference type="SMART" id="SM00054">
    <property type="entry name" value="EFh"/>
    <property type="match status" value="2"/>
</dbReference>
<evidence type="ECO:0000256" key="3">
    <source>
        <dbReference type="ARBA" id="ARBA00022917"/>
    </source>
</evidence>
<dbReference type="PANTHER" id="PTHR23048">
    <property type="entry name" value="MYOSIN LIGHT CHAIN 1, 3"/>
    <property type="match status" value="1"/>
</dbReference>
<dbReference type="InterPro" id="IPR002048">
    <property type="entry name" value="EF_hand_dom"/>
</dbReference>
<keyword evidence="3 5" id="KW-0648">Protein biosynthesis</keyword>
<dbReference type="InterPro" id="IPR014039">
    <property type="entry name" value="Transl_elong_EFTs/EF1B_dimer"/>
</dbReference>
<dbReference type="InterPro" id="IPR001816">
    <property type="entry name" value="Transl_elong_EFTs/EF1B"/>
</dbReference>
<dbReference type="PROSITE" id="PS01127">
    <property type="entry name" value="EF_TS_2"/>
    <property type="match status" value="1"/>
</dbReference>
<dbReference type="InterPro" id="IPR009060">
    <property type="entry name" value="UBA-like_sf"/>
</dbReference>
<feature type="domain" description="EF-hand" evidence="7">
    <location>
        <begin position="379"/>
        <end position="414"/>
    </location>
</feature>
<keyword evidence="9" id="KW-1185">Reference proteome</keyword>
<dbReference type="HAMAP" id="MF_00050">
    <property type="entry name" value="EF_Ts"/>
    <property type="match status" value="1"/>
</dbReference>
<dbReference type="Pfam" id="PF25025">
    <property type="entry name" value="EF-Ts_N"/>
    <property type="match status" value="1"/>
</dbReference>
<comment type="similarity">
    <text evidence="1 5 6">Belongs to the EF-Ts family.</text>
</comment>
<dbReference type="InterPro" id="IPR018101">
    <property type="entry name" value="Transl_elong_Ts_CS"/>
</dbReference>
<dbReference type="PANTHER" id="PTHR23048:SF7">
    <property type="entry name" value="SIMILAR TO MYOSIN, LIGHT POLYPEPTIDE 6, ALKALI, SMOOTH MUSCLE AND NON-MUSCLE"/>
    <property type="match status" value="1"/>
</dbReference>
<reference evidence="8" key="1">
    <citation type="submission" date="2023-06" db="EMBL/GenBank/DDBJ databases">
        <title>Male Hemibagrus guttatus genome.</title>
        <authorList>
            <person name="Bian C."/>
        </authorList>
    </citation>
    <scope>NUCLEOTIDE SEQUENCE</scope>
    <source>
        <strain evidence="8">Male_cb2023</strain>
        <tissue evidence="8">Muscle</tissue>
    </source>
</reference>
<dbReference type="InterPro" id="IPR036402">
    <property type="entry name" value="EF-Ts_dimer_sf"/>
</dbReference>
<dbReference type="FunFam" id="1.10.238.10:FF:000056">
    <property type="entry name" value="Myosin light chain 1 skeletal"/>
    <property type="match status" value="1"/>
</dbReference>
<dbReference type="AlphaFoldDB" id="A0AAE0RKR3"/>
<comment type="caution">
    <text evidence="8">The sequence shown here is derived from an EMBL/GenBank/DDBJ whole genome shotgun (WGS) entry which is preliminary data.</text>
</comment>
<keyword evidence="4 5" id="KW-0496">Mitochondrion</keyword>
<dbReference type="GO" id="GO:0003746">
    <property type="term" value="F:translation elongation factor activity"/>
    <property type="evidence" value="ECO:0007669"/>
    <property type="project" value="UniProtKB-UniRule"/>
</dbReference>
<accession>A0AAE0RKR3</accession>
<dbReference type="GO" id="GO:0005739">
    <property type="term" value="C:mitochondrion"/>
    <property type="evidence" value="ECO:0007669"/>
    <property type="project" value="UniProtKB-SubCell"/>
</dbReference>
<evidence type="ECO:0000256" key="6">
    <source>
        <dbReference type="RuleBase" id="RU000642"/>
    </source>
</evidence>
<evidence type="ECO:0000256" key="2">
    <source>
        <dbReference type="ARBA" id="ARBA00022768"/>
    </source>
</evidence>
<sequence>MAASGLFSSLRSHLFKVRLAGCVVCVECVHTGRSVFSADKALLVKLRKTTGYTFINCKKALEKFNNDITQAEHWLHDQAQKEGWSKASKLENRRTSEGLIALLRKESTAVMVEVNCETDFVARNEMFQQLVQEVAFATLEHHQSRTQTGYVKSVMSAEDVCNLAAPEGSSVSDQLALAIGRLGENISVRRAVSVGVPAEWRVGSYVHGAVLGRSGVPMGRYGALVVFQGGPEGQEDVLGKKLGQHIVGEAPLSLGDVGDMSCGESETRLLAQNFLLEPQYTVGQYLALQNARVLDFSDFSEDQIIEFKEAFLLFDRTGDGKISYSQCADVMRALGQNPVNAEVLKVLGNPKAEEMNVKMLDFEQFLPMLQAIAKNKDQGSFEDFVEGLRVFDKEGNGTVMGAELRHVLTTLGEKMTEEEIETLLAGHEDANGCINYEGP</sequence>
<gene>
    <name evidence="5" type="primary">TSFM</name>
    <name evidence="8" type="ORF">QTP70_028314</name>
</gene>
<evidence type="ECO:0000313" key="8">
    <source>
        <dbReference type="EMBL" id="KAK3557504.1"/>
    </source>
</evidence>
<feature type="domain" description="EF-hand" evidence="7">
    <location>
        <begin position="302"/>
        <end position="337"/>
    </location>
</feature>
<dbReference type="GO" id="GO:0008307">
    <property type="term" value="F:structural constituent of muscle"/>
    <property type="evidence" value="ECO:0007669"/>
    <property type="project" value="TreeGrafter"/>
</dbReference>
<dbReference type="Gene3D" id="1.10.8.10">
    <property type="entry name" value="DNA helicase RuvA subunit, C-terminal domain"/>
    <property type="match status" value="1"/>
</dbReference>
<dbReference type="GO" id="GO:0005509">
    <property type="term" value="F:calcium ion binding"/>
    <property type="evidence" value="ECO:0007669"/>
    <property type="project" value="InterPro"/>
</dbReference>
<keyword evidence="2 5" id="KW-0251">Elongation factor</keyword>
<dbReference type="SUPFAM" id="SSF47473">
    <property type="entry name" value="EF-hand"/>
    <property type="match status" value="1"/>
</dbReference>
<evidence type="ECO:0000259" key="7">
    <source>
        <dbReference type="PROSITE" id="PS50222"/>
    </source>
</evidence>
<dbReference type="PROSITE" id="PS50222">
    <property type="entry name" value="EF_HAND_2"/>
    <property type="match status" value="2"/>
</dbReference>
<dbReference type="GO" id="GO:0016460">
    <property type="term" value="C:myosin II complex"/>
    <property type="evidence" value="ECO:0007669"/>
    <property type="project" value="TreeGrafter"/>
</dbReference>
<dbReference type="Proteomes" id="UP001274896">
    <property type="component" value="Unassembled WGS sequence"/>
</dbReference>
<dbReference type="SUPFAM" id="SSF54713">
    <property type="entry name" value="Elongation factor Ts (EF-Ts), dimerisation domain"/>
    <property type="match status" value="2"/>
</dbReference>
<protein>
    <recommendedName>
        <fullName evidence="5">Elongation factor Ts, mitochondrial</fullName>
        <shortName evidence="5">EF-Ts</shortName>
        <shortName evidence="5">EF-TsMt</shortName>
    </recommendedName>
</protein>
<dbReference type="Gene3D" id="3.30.479.20">
    <property type="entry name" value="Elongation factor Ts, dimerisation domain"/>
    <property type="match status" value="2"/>
</dbReference>
<organism evidence="8 9">
    <name type="scientific">Hemibagrus guttatus</name>
    <dbReference type="NCBI Taxonomy" id="175788"/>
    <lineage>
        <taxon>Eukaryota</taxon>
        <taxon>Metazoa</taxon>
        <taxon>Chordata</taxon>
        <taxon>Craniata</taxon>
        <taxon>Vertebrata</taxon>
        <taxon>Euteleostomi</taxon>
        <taxon>Actinopterygii</taxon>
        <taxon>Neopterygii</taxon>
        <taxon>Teleostei</taxon>
        <taxon>Ostariophysi</taxon>
        <taxon>Siluriformes</taxon>
        <taxon>Bagridae</taxon>
        <taxon>Hemibagrus</taxon>
    </lineage>
</organism>
<proteinExistence type="inferred from homology"/>
<dbReference type="Gene3D" id="1.10.238.10">
    <property type="entry name" value="EF-hand"/>
    <property type="match status" value="2"/>
</dbReference>
<dbReference type="InterPro" id="IPR050230">
    <property type="entry name" value="CALM/Myosin/TropC-like"/>
</dbReference>
<dbReference type="InterPro" id="IPR011992">
    <property type="entry name" value="EF-hand-dom_pair"/>
</dbReference>
<dbReference type="CDD" id="cd00051">
    <property type="entry name" value="EFh"/>
    <property type="match status" value="1"/>
</dbReference>
<evidence type="ECO:0000256" key="5">
    <source>
        <dbReference type="HAMAP-Rule" id="MF_03135"/>
    </source>
</evidence>
<dbReference type="FunFam" id="1.10.8.10:FF:000031">
    <property type="entry name" value="Elongation factor Ts, mitochondrial"/>
    <property type="match status" value="1"/>
</dbReference>
<dbReference type="CDD" id="cd14275">
    <property type="entry name" value="UBA_EF-Ts"/>
    <property type="match status" value="1"/>
</dbReference>
<comment type="subcellular location">
    <subcellularLocation>
        <location evidence="5">Mitochondrion</location>
    </subcellularLocation>
</comment>
<dbReference type="EMBL" id="JAUCMX010000001">
    <property type="protein sequence ID" value="KAK3557504.1"/>
    <property type="molecule type" value="Genomic_DNA"/>
</dbReference>
<dbReference type="SUPFAM" id="SSF46934">
    <property type="entry name" value="UBA-like"/>
    <property type="match status" value="1"/>
</dbReference>
<evidence type="ECO:0000256" key="1">
    <source>
        <dbReference type="ARBA" id="ARBA00005532"/>
    </source>
</evidence>
<dbReference type="Pfam" id="PF00889">
    <property type="entry name" value="EF_TS"/>
    <property type="match status" value="1"/>
</dbReference>
<evidence type="ECO:0000256" key="4">
    <source>
        <dbReference type="ARBA" id="ARBA00023128"/>
    </source>
</evidence>
<dbReference type="NCBIfam" id="TIGR00116">
    <property type="entry name" value="tsf"/>
    <property type="match status" value="1"/>
</dbReference>
<name>A0AAE0RKR3_9TELE</name>